<comment type="caution">
    <text evidence="1">The sequence shown here is derived from an EMBL/GenBank/DDBJ whole genome shotgun (WGS) entry which is preliminary data.</text>
</comment>
<reference evidence="1 2" key="1">
    <citation type="submission" date="2020-08" db="EMBL/GenBank/DDBJ databases">
        <title>Genomic Encyclopedia of Type Strains, Phase IV (KMG-V): Genome sequencing to study the core and pangenomes of soil and plant-associated prokaryotes.</title>
        <authorList>
            <person name="Whitman W."/>
        </authorList>
    </citation>
    <scope>NUCLEOTIDE SEQUENCE [LARGE SCALE GENOMIC DNA]</scope>
    <source>
        <strain evidence="1 2">ANJLi2</strain>
    </source>
</reference>
<evidence type="ECO:0000313" key="2">
    <source>
        <dbReference type="Proteomes" id="UP000541583"/>
    </source>
</evidence>
<gene>
    <name evidence="1" type="ORF">HDF23_000975</name>
</gene>
<evidence type="ECO:0000313" key="1">
    <source>
        <dbReference type="EMBL" id="MBB6108240.1"/>
    </source>
</evidence>
<dbReference type="Proteomes" id="UP000541583">
    <property type="component" value="Unassembled WGS sequence"/>
</dbReference>
<organism evidence="1 2">
    <name type="scientific">Mucilaginibacter lappiensis</name>
    <dbReference type="NCBI Taxonomy" id="354630"/>
    <lineage>
        <taxon>Bacteria</taxon>
        <taxon>Pseudomonadati</taxon>
        <taxon>Bacteroidota</taxon>
        <taxon>Sphingobacteriia</taxon>
        <taxon>Sphingobacteriales</taxon>
        <taxon>Sphingobacteriaceae</taxon>
        <taxon>Mucilaginibacter</taxon>
    </lineage>
</organism>
<dbReference type="RefSeq" id="WP_076371603.1">
    <property type="nucleotide sequence ID" value="NZ_FTMG01000002.1"/>
</dbReference>
<accession>A0ABR6PGT9</accession>
<proteinExistence type="predicted"/>
<keyword evidence="2" id="KW-1185">Reference proteome</keyword>
<dbReference type="EMBL" id="JACHCB010000002">
    <property type="protein sequence ID" value="MBB6108240.1"/>
    <property type="molecule type" value="Genomic_DNA"/>
</dbReference>
<protein>
    <submittedName>
        <fullName evidence="1">Transcriptional regulator</fullName>
    </submittedName>
</protein>
<name>A0ABR6PGT9_9SPHI</name>
<sequence>MKTQELTLTHSEKKITALMALEKITVNDLDNLDTGERQYLGSVCTQMLQNLKDTERDDFLNKIEPIMPESNKQQIWEYNHQAITDAIARLTEQHGSMPTKNHLAEETGLSRQTISKHLKEYQTHPGHAEQIEQFKIMAPMLMAKVFQSATKGDIRAARLYLETVGATGKQQNNTVVKSQNNHIQINNTILSQENLKRLSADQLKQIEHIVAKALPEGKMIE</sequence>